<evidence type="ECO:0000256" key="1">
    <source>
        <dbReference type="PROSITE-ProRule" id="PRU01388"/>
    </source>
</evidence>
<comment type="similarity">
    <text evidence="1">Belongs to the UBR4 family.</text>
</comment>
<sequence length="294" mass="32662">MFVVLHIVGLMSLPTQSTWFEDLSKEWEGATLRNNESLCNSLFPVRGPSVPLAQYIRYVDQYWDNLNALGRADASRLRLLTYDIVLMLARFATGASFSAESRGGGRESNSRFLPFMIQMARHLLDQGNPSQRHTMAKSVSTYLTSSSLDSRPSTPEKQPSLGSEETVQFMMVNSLLSESHESWVQHRRAFLQRGIYHAYMQHTHGRSAGRTSSSSSPLVKIESGNTSQSPSAEIGGADELLSVIRPMLVYTGLIEQLQRFFKVQKSANLSLTRTEGTSTASEGEDDSGSWKAGR</sequence>
<dbReference type="EMBL" id="CAEKDK010000003">
    <property type="protein sequence ID" value="CAB4274694.1"/>
    <property type="molecule type" value="Genomic_DNA"/>
</dbReference>
<evidence type="ECO:0000256" key="3">
    <source>
        <dbReference type="SAM" id="SignalP"/>
    </source>
</evidence>
<dbReference type="InterPro" id="IPR045189">
    <property type="entry name" value="UBR4-like"/>
</dbReference>
<gene>
    <name evidence="5" type="ORF">CURHAP_LOCUS23277</name>
</gene>
<evidence type="ECO:0000256" key="2">
    <source>
        <dbReference type="SAM" id="MobiDB-lite"/>
    </source>
</evidence>
<keyword evidence="1" id="KW-0863">Zinc-finger</keyword>
<proteinExistence type="inferred from homology"/>
<accession>A0A6J5UH31</accession>
<evidence type="ECO:0000313" key="6">
    <source>
        <dbReference type="Proteomes" id="UP000507222"/>
    </source>
</evidence>
<dbReference type="PANTHER" id="PTHR21725:SF1">
    <property type="entry name" value="E3 UBIQUITIN-PROTEIN LIGASE UBR4"/>
    <property type="match status" value="1"/>
</dbReference>
<feature type="signal peptide" evidence="3">
    <location>
        <begin position="1"/>
        <end position="17"/>
    </location>
</feature>
<feature type="region of interest" description="Disordered" evidence="2">
    <location>
        <begin position="271"/>
        <end position="294"/>
    </location>
</feature>
<reference evidence="5 6" key="1">
    <citation type="submission" date="2020-05" db="EMBL/GenBank/DDBJ databases">
        <authorList>
            <person name="Campoy J."/>
            <person name="Schneeberger K."/>
            <person name="Spophaly S."/>
        </authorList>
    </citation>
    <scope>NUCLEOTIDE SEQUENCE [LARGE SCALE GENOMIC DNA]</scope>
    <source>
        <strain evidence="5">PruArmRojPasFocal</strain>
    </source>
</reference>
<protein>
    <recommendedName>
        <fullName evidence="4">E3 ubiquitin ligase UBR4 C-terminal domain-containing protein</fullName>
    </recommendedName>
</protein>
<keyword evidence="1" id="KW-0862">Zinc</keyword>
<feature type="domain" description="E3 ubiquitin ligase UBR4 C-terminal" evidence="4">
    <location>
        <begin position="23"/>
        <end position="270"/>
    </location>
</feature>
<dbReference type="Proteomes" id="UP000507222">
    <property type="component" value="Unassembled WGS sequence"/>
</dbReference>
<dbReference type="GO" id="GO:0005829">
    <property type="term" value="C:cytosol"/>
    <property type="evidence" value="ECO:0007669"/>
    <property type="project" value="TreeGrafter"/>
</dbReference>
<keyword evidence="3" id="KW-0732">Signal</keyword>
<dbReference type="GO" id="GO:0008270">
    <property type="term" value="F:zinc ion binding"/>
    <property type="evidence" value="ECO:0007669"/>
    <property type="project" value="UniProtKB-KW"/>
</dbReference>
<dbReference type="Pfam" id="PF13764">
    <property type="entry name" value="E3_UbLigase_R4"/>
    <property type="match status" value="1"/>
</dbReference>
<dbReference type="AlphaFoldDB" id="A0A6J5UH31"/>
<name>A0A6J5UH31_PRUAR</name>
<keyword evidence="1" id="KW-0479">Metal-binding</keyword>
<evidence type="ECO:0000313" key="5">
    <source>
        <dbReference type="EMBL" id="CAB4274694.1"/>
    </source>
</evidence>
<dbReference type="PANTHER" id="PTHR21725">
    <property type="entry name" value="E3 UBIQUITIN-PROTEIN LIGASE UBR4"/>
    <property type="match status" value="1"/>
</dbReference>
<dbReference type="GO" id="GO:0009926">
    <property type="term" value="P:auxin polar transport"/>
    <property type="evidence" value="ECO:0007669"/>
    <property type="project" value="TreeGrafter"/>
</dbReference>
<feature type="region of interest" description="Disordered" evidence="2">
    <location>
        <begin position="128"/>
        <end position="163"/>
    </location>
</feature>
<organism evidence="5 6">
    <name type="scientific">Prunus armeniaca</name>
    <name type="common">Apricot</name>
    <name type="synonym">Armeniaca vulgaris</name>
    <dbReference type="NCBI Taxonomy" id="36596"/>
    <lineage>
        <taxon>Eukaryota</taxon>
        <taxon>Viridiplantae</taxon>
        <taxon>Streptophyta</taxon>
        <taxon>Embryophyta</taxon>
        <taxon>Tracheophyta</taxon>
        <taxon>Spermatophyta</taxon>
        <taxon>Magnoliopsida</taxon>
        <taxon>eudicotyledons</taxon>
        <taxon>Gunneridae</taxon>
        <taxon>Pentapetalae</taxon>
        <taxon>rosids</taxon>
        <taxon>fabids</taxon>
        <taxon>Rosales</taxon>
        <taxon>Rosaceae</taxon>
        <taxon>Amygdaloideae</taxon>
        <taxon>Amygdaleae</taxon>
        <taxon>Prunus</taxon>
    </lineage>
</organism>
<evidence type="ECO:0000259" key="4">
    <source>
        <dbReference type="Pfam" id="PF13764"/>
    </source>
</evidence>
<feature type="region of interest" description="Disordered" evidence="2">
    <location>
        <begin position="203"/>
        <end position="233"/>
    </location>
</feature>
<feature type="compositionally biased region" description="Polar residues" evidence="2">
    <location>
        <begin position="271"/>
        <end position="281"/>
    </location>
</feature>
<dbReference type="GO" id="GO:0009506">
    <property type="term" value="C:plasmodesma"/>
    <property type="evidence" value="ECO:0007669"/>
    <property type="project" value="TreeGrafter"/>
</dbReference>
<feature type="region of interest" description="UBR4 E3 catalytic module" evidence="1">
    <location>
        <begin position="1"/>
        <end position="294"/>
    </location>
</feature>
<feature type="chain" id="PRO_5026757802" description="E3 ubiquitin ligase UBR4 C-terminal domain-containing protein" evidence="3">
    <location>
        <begin position="18"/>
        <end position="294"/>
    </location>
</feature>
<dbReference type="InterPro" id="IPR025704">
    <property type="entry name" value="E3_Ub_ligase_UBR4_C"/>
</dbReference>
<dbReference type="PROSITE" id="PS52043">
    <property type="entry name" value="UBR4_E3"/>
    <property type="match status" value="1"/>
</dbReference>